<dbReference type="EMBL" id="FORH01000006">
    <property type="protein sequence ID" value="SFJ86676.1"/>
    <property type="molecule type" value="Genomic_DNA"/>
</dbReference>
<dbReference type="AlphaFoldDB" id="A0A1I3UX52"/>
<dbReference type="STRING" id="588602.SAMN04487991_3211"/>
<keyword evidence="2" id="KW-1185">Reference proteome</keyword>
<dbReference type="Proteomes" id="UP000199630">
    <property type="component" value="Unassembled WGS sequence"/>
</dbReference>
<dbReference type="SUPFAM" id="SSF56954">
    <property type="entry name" value="Outer membrane efflux proteins (OEP)"/>
    <property type="match status" value="1"/>
</dbReference>
<gene>
    <name evidence="1" type="ORF">SAMN04487991_3211</name>
</gene>
<proteinExistence type="predicted"/>
<dbReference type="Gene3D" id="1.20.1600.10">
    <property type="entry name" value="Outer membrane efflux proteins (OEP)"/>
    <property type="match status" value="1"/>
</dbReference>
<protein>
    <submittedName>
        <fullName evidence="1">Outer membrane protein, adhesin transport system</fullName>
    </submittedName>
</protein>
<name>A0A1I3UX52_9RHOB</name>
<accession>A0A1I3UX52</accession>
<organism evidence="1 2">
    <name type="scientific">Celeribacter neptunius</name>
    <dbReference type="NCBI Taxonomy" id="588602"/>
    <lineage>
        <taxon>Bacteria</taxon>
        <taxon>Pseudomonadati</taxon>
        <taxon>Pseudomonadota</taxon>
        <taxon>Alphaproteobacteria</taxon>
        <taxon>Rhodobacterales</taxon>
        <taxon>Roseobacteraceae</taxon>
        <taxon>Celeribacter</taxon>
    </lineage>
</organism>
<dbReference type="OrthoDB" id="7790365at2"/>
<sequence>MVGASDSPGLEIEPGGGTGMKARAQLSSVIGAALVVCTALSGCVGGSDDGFNLSNMRPAAFFKSDDAGTVAAAKDPSVPTLTAANSGEASPIISDLISRHSVLVPGSAYAEVARAVLATSSGLAAAELRASKMRAVARSKNWLPTIGPSISLDALGKVAAGLLVDVALYDNGKRKAERAFAAADVEVSAVALSQDMNDRLEEGLTLYITISEAREKAGMAERGLGRMREFNRVVSERVKGGASSLSDQRVVRSIISDMEDEARTHREAEDSARVELAALTDHATLPELNQAMGINAPAGDAAALSVLRAEAEAKRTVAEAQAERAAMLPTLSASTILGQDKSSSVDYGGAGLGLGTSAEMEASRTRELAAAASVDKAREQAARTAARLDSRLTALRRQERDAAGLVEQTRANYRIFQDQFEAGQKSVMDVLNVYEQMIREELNHIDLKYDIALTELEIARISGALADGASI</sequence>
<evidence type="ECO:0000313" key="2">
    <source>
        <dbReference type="Proteomes" id="UP000199630"/>
    </source>
</evidence>
<evidence type="ECO:0000313" key="1">
    <source>
        <dbReference type="EMBL" id="SFJ86676.1"/>
    </source>
</evidence>
<dbReference type="GO" id="GO:0015562">
    <property type="term" value="F:efflux transmembrane transporter activity"/>
    <property type="evidence" value="ECO:0007669"/>
    <property type="project" value="InterPro"/>
</dbReference>
<reference evidence="2" key="1">
    <citation type="submission" date="2016-10" db="EMBL/GenBank/DDBJ databases">
        <authorList>
            <person name="Varghese N."/>
            <person name="Submissions S."/>
        </authorList>
    </citation>
    <scope>NUCLEOTIDE SEQUENCE [LARGE SCALE GENOMIC DNA]</scope>
    <source>
        <strain evidence="2">DSM 26471</strain>
    </source>
</reference>